<accession>A0A388T9L2</accession>
<proteinExistence type="predicted"/>
<gene>
    <name evidence="1" type="ORF">NO1_0374</name>
</gene>
<evidence type="ECO:0000313" key="2">
    <source>
        <dbReference type="Proteomes" id="UP000269352"/>
    </source>
</evidence>
<name>A0A388T9L2_TERA1</name>
<keyword evidence="2" id="KW-1185">Reference proteome</keyword>
<protein>
    <submittedName>
        <fullName evidence="1">Uncharacterized protein</fullName>
    </submittedName>
</protein>
<evidence type="ECO:0000313" key="1">
    <source>
        <dbReference type="EMBL" id="GBR72917.1"/>
    </source>
</evidence>
<dbReference type="Proteomes" id="UP000269352">
    <property type="component" value="Unassembled WGS sequence"/>
</dbReference>
<dbReference type="AlphaFoldDB" id="A0A388T9L2"/>
<sequence length="127" mass="14501">MARKILALLVLLVLCFSAGLGFWYLSFSETTVLEQTTHVEEFGVSSNIRELAALLENIYDREDFRIDAANPNNLRVIVDNRLIFKFGQPVDLAQKYDALFSVLQDIKDDLPKIQYVDVSSYRTPAVR</sequence>
<comment type="caution">
    <text evidence="1">The sequence shown here is derived from an EMBL/GenBank/DDBJ whole genome shotgun (WGS) entry which is preliminary data.</text>
</comment>
<organism evidence="1 2">
    <name type="scientific">Termititenax aidoneus</name>
    <dbReference type="NCBI Taxonomy" id="2218524"/>
    <lineage>
        <taxon>Bacteria</taxon>
        <taxon>Bacillati</taxon>
        <taxon>Candidatus Margulisiibacteriota</taxon>
        <taxon>Candidatus Termititenacia</taxon>
        <taxon>Candidatus Termititenacales</taxon>
        <taxon>Candidatus Termititenacaceae</taxon>
        <taxon>Candidatus Termititenax</taxon>
    </lineage>
</organism>
<dbReference type="EMBL" id="BGZN01000003">
    <property type="protein sequence ID" value="GBR72917.1"/>
    <property type="molecule type" value="Genomic_DNA"/>
</dbReference>
<reference evidence="1 2" key="1">
    <citation type="journal article" date="2019" name="ISME J.">
        <title>Genome analyses of uncultured TG2/ZB3 bacteria in 'Margulisbacteria' specifically attached to ectosymbiotic spirochetes of protists in the termite gut.</title>
        <authorList>
            <person name="Utami Y.D."/>
            <person name="Kuwahara H."/>
            <person name="Igai K."/>
            <person name="Murakami T."/>
            <person name="Sugaya K."/>
            <person name="Morikawa T."/>
            <person name="Nagura Y."/>
            <person name="Yuki M."/>
            <person name="Deevong P."/>
            <person name="Inoue T."/>
            <person name="Kihara K."/>
            <person name="Lo N."/>
            <person name="Yamada A."/>
            <person name="Ohkuma M."/>
            <person name="Hongoh Y."/>
        </authorList>
    </citation>
    <scope>NUCLEOTIDE SEQUENCE [LARGE SCALE GENOMIC DNA]</scope>
    <source>
        <strain evidence="1">NkOx7-01</strain>
    </source>
</reference>